<dbReference type="Proteomes" id="UP000234275">
    <property type="component" value="Unassembled WGS sequence"/>
</dbReference>
<evidence type="ECO:0000256" key="4">
    <source>
        <dbReference type="RuleBase" id="RU367091"/>
    </source>
</evidence>
<dbReference type="VEuPathDB" id="FungiDB:P170DRAFT_347203"/>
<evidence type="ECO:0000256" key="5">
    <source>
        <dbReference type="SAM" id="MobiDB-lite"/>
    </source>
</evidence>
<evidence type="ECO:0000313" key="8">
    <source>
        <dbReference type="Proteomes" id="UP000234275"/>
    </source>
</evidence>
<comment type="subunit">
    <text evidence="4">Component of the ER membrane protein complex (EMC).</text>
</comment>
<dbReference type="InterPro" id="IPR011990">
    <property type="entry name" value="TPR-like_helical_dom_sf"/>
</dbReference>
<comment type="caution">
    <text evidence="7">The sequence shown here is derived from an EMBL/GenBank/DDBJ whole genome shotgun (WGS) entry which is preliminary data.</text>
</comment>
<feature type="repeat" description="TPR" evidence="3">
    <location>
        <begin position="161"/>
        <end position="194"/>
    </location>
</feature>
<keyword evidence="8" id="KW-1185">Reference proteome</keyword>
<dbReference type="SMART" id="SM00028">
    <property type="entry name" value="TPR"/>
    <property type="match status" value="1"/>
</dbReference>
<reference evidence="7 8" key="1">
    <citation type="submission" date="2016-12" db="EMBL/GenBank/DDBJ databases">
        <title>The genomes of Aspergillus section Nigri reveals drivers in fungal speciation.</title>
        <authorList>
            <consortium name="DOE Joint Genome Institute"/>
            <person name="Vesth T.C."/>
            <person name="Nybo J."/>
            <person name="Theobald S."/>
            <person name="Brandl J."/>
            <person name="Frisvad J.C."/>
            <person name="Nielsen K.F."/>
            <person name="Lyhne E.K."/>
            <person name="Kogle M.E."/>
            <person name="Kuo A."/>
            <person name="Riley R."/>
            <person name="Clum A."/>
            <person name="Nolan M."/>
            <person name="Lipzen A."/>
            <person name="Salamov A."/>
            <person name="Henrissat B."/>
            <person name="Wiebenga A."/>
            <person name="De Vries R.P."/>
            <person name="Grigoriev I.V."/>
            <person name="Mortensen U.H."/>
            <person name="Andersen M.R."/>
            <person name="Baker S.E."/>
        </authorList>
    </citation>
    <scope>NUCLEOTIDE SEQUENCE [LARGE SCALE GENOMIC DNA]</scope>
    <source>
        <strain evidence="7 8">IBT 23096</strain>
    </source>
</reference>
<evidence type="ECO:0000259" key="6">
    <source>
        <dbReference type="Pfam" id="PF22890"/>
    </source>
</evidence>
<dbReference type="PANTHER" id="PTHR12760">
    <property type="entry name" value="TETRATRICOPEPTIDE REPEAT PROTEIN"/>
    <property type="match status" value="1"/>
</dbReference>
<dbReference type="InterPro" id="IPR039856">
    <property type="entry name" value="EMC2-like"/>
</dbReference>
<evidence type="ECO:0000256" key="2">
    <source>
        <dbReference type="ARBA" id="ARBA00022803"/>
    </source>
</evidence>
<evidence type="ECO:0000256" key="3">
    <source>
        <dbReference type="PROSITE-ProRule" id="PRU00339"/>
    </source>
</evidence>
<dbReference type="EMBL" id="MSFO01000001">
    <property type="protein sequence ID" value="PLB54307.1"/>
    <property type="molecule type" value="Genomic_DNA"/>
</dbReference>
<dbReference type="InterPro" id="IPR019734">
    <property type="entry name" value="TPR_rpt"/>
</dbReference>
<dbReference type="PROSITE" id="PS50005">
    <property type="entry name" value="TPR"/>
    <property type="match status" value="1"/>
</dbReference>
<keyword evidence="4" id="KW-0472">Membrane</keyword>
<gene>
    <name evidence="7" type="ORF">P170DRAFT_347203</name>
</gene>
<dbReference type="Pfam" id="PF22890">
    <property type="entry name" value="TPR_EMC2"/>
    <property type="match status" value="1"/>
</dbReference>
<protein>
    <recommendedName>
        <fullName evidence="4">ER membrane protein complex subunit 2</fullName>
    </recommendedName>
</protein>
<keyword evidence="2 3" id="KW-0802">TPR repeat</keyword>
<dbReference type="OrthoDB" id="124397at2759"/>
<dbReference type="GeneID" id="36551313"/>
<dbReference type="STRING" id="1392250.A0A2I2GN46"/>
<evidence type="ECO:0000256" key="1">
    <source>
        <dbReference type="ARBA" id="ARBA00022737"/>
    </source>
</evidence>
<dbReference type="RefSeq" id="XP_024709609.1">
    <property type="nucleotide sequence ID" value="XM_024843613.1"/>
</dbReference>
<keyword evidence="4" id="KW-0256">Endoplasmic reticulum</keyword>
<sequence length="326" mass="36093">MADPASEMHNTHSPSLIATLHFAQQAPVILNRQAHLGKKPLLSLISKKETFDDYGAIEQLFFSCLQSGDDKSALLCLDQLTLRFGSSNERVMGLLGLYEEAVAENKPSLDACLQKYDHLLSENPVNLPILKRRIAVLRSLDRPALAIASLIDFLKAVPTDAEAWCELAELYQSQGLSAQAIFSLEEALLIAPNAWNIHARLGELLYIDASSSPPEISTRGLYRSMQYFCRSIELCQDYLRGFYGLTLVTSDLIGKGSPKDNPADAQPIPVEDSPPSKDTVERLNAFAKRGLEAIISKRPMDHSLWEHAQGELIAAKELISRMPDYS</sequence>
<dbReference type="AlphaFoldDB" id="A0A2I2GN46"/>
<feature type="region of interest" description="Disordered" evidence="5">
    <location>
        <begin position="257"/>
        <end position="278"/>
    </location>
</feature>
<comment type="similarity">
    <text evidence="4">Belongs to the EMC2 family.</text>
</comment>
<dbReference type="InterPro" id="IPR055217">
    <property type="entry name" value="TPR_EMC2"/>
</dbReference>
<name>A0A2I2GN46_9EURO</name>
<dbReference type="SUPFAM" id="SSF48452">
    <property type="entry name" value="TPR-like"/>
    <property type="match status" value="1"/>
</dbReference>
<keyword evidence="1" id="KW-0677">Repeat</keyword>
<proteinExistence type="inferred from homology"/>
<dbReference type="Gene3D" id="1.25.40.10">
    <property type="entry name" value="Tetratricopeptide repeat domain"/>
    <property type="match status" value="1"/>
</dbReference>
<feature type="domain" description="EMC2 TPR-like" evidence="6">
    <location>
        <begin position="102"/>
        <end position="198"/>
    </location>
</feature>
<comment type="subcellular location">
    <subcellularLocation>
        <location evidence="4">Endoplasmic reticulum membrane</location>
        <topology evidence="4">Peripheral membrane protein</topology>
        <orientation evidence="4">Cytoplasmic side</orientation>
    </subcellularLocation>
</comment>
<comment type="function">
    <text evidence="4">Part of the endoplasmic reticulum membrane protein complex (EMC) that enables the energy-independent insertion into endoplasmic reticulum membranes of newly synthesized membrane proteins.</text>
</comment>
<organism evidence="7 8">
    <name type="scientific">Aspergillus steynii IBT 23096</name>
    <dbReference type="NCBI Taxonomy" id="1392250"/>
    <lineage>
        <taxon>Eukaryota</taxon>
        <taxon>Fungi</taxon>
        <taxon>Dikarya</taxon>
        <taxon>Ascomycota</taxon>
        <taxon>Pezizomycotina</taxon>
        <taxon>Eurotiomycetes</taxon>
        <taxon>Eurotiomycetidae</taxon>
        <taxon>Eurotiales</taxon>
        <taxon>Aspergillaceae</taxon>
        <taxon>Aspergillus</taxon>
        <taxon>Aspergillus subgen. Circumdati</taxon>
    </lineage>
</organism>
<evidence type="ECO:0000313" key="7">
    <source>
        <dbReference type="EMBL" id="PLB54307.1"/>
    </source>
</evidence>
<dbReference type="GO" id="GO:0072546">
    <property type="term" value="C:EMC complex"/>
    <property type="evidence" value="ECO:0007669"/>
    <property type="project" value="UniProtKB-UniRule"/>
</dbReference>
<accession>A0A2I2GN46</accession>